<organism evidence="1">
    <name type="scientific">Fagus sylvatica</name>
    <name type="common">Beechnut</name>
    <dbReference type="NCBI Taxonomy" id="28930"/>
    <lineage>
        <taxon>Eukaryota</taxon>
        <taxon>Viridiplantae</taxon>
        <taxon>Streptophyta</taxon>
        <taxon>Embryophyta</taxon>
        <taxon>Tracheophyta</taxon>
        <taxon>Spermatophyta</taxon>
        <taxon>Magnoliopsida</taxon>
        <taxon>eudicotyledons</taxon>
        <taxon>Gunneridae</taxon>
        <taxon>Pentapetalae</taxon>
        <taxon>rosids</taxon>
        <taxon>fabids</taxon>
        <taxon>Fagales</taxon>
        <taxon>Fagaceae</taxon>
        <taxon>Fagus</taxon>
    </lineage>
</organism>
<name>A0A2N9I7K7_FAGSY</name>
<sequence>MVISVSRDKSRVDKSGGFDLSAADLIWAAADSQFLISDQKRFNKLILLPPKLHVEDEQGPPECWAVVVAALEWWQLWWPWQTS</sequence>
<dbReference type="EMBL" id="OIVN01004891">
    <property type="protein sequence ID" value="SPD19831.1"/>
    <property type="molecule type" value="Genomic_DNA"/>
</dbReference>
<dbReference type="AlphaFoldDB" id="A0A2N9I7K7"/>
<gene>
    <name evidence="1" type="ORF">FSB_LOCUS47713</name>
</gene>
<proteinExistence type="predicted"/>
<accession>A0A2N9I7K7</accession>
<protein>
    <submittedName>
        <fullName evidence="1">Uncharacterized protein</fullName>
    </submittedName>
</protein>
<evidence type="ECO:0000313" key="1">
    <source>
        <dbReference type="EMBL" id="SPD19831.1"/>
    </source>
</evidence>
<reference evidence="1" key="1">
    <citation type="submission" date="2018-02" db="EMBL/GenBank/DDBJ databases">
        <authorList>
            <person name="Cohen D.B."/>
            <person name="Kent A.D."/>
        </authorList>
    </citation>
    <scope>NUCLEOTIDE SEQUENCE</scope>
</reference>